<reference evidence="2" key="1">
    <citation type="journal article" date="2013" name="Nat. Genet.">
        <title>The Capsella rubella genome and the genomic consequences of rapid mating system evolution.</title>
        <authorList>
            <person name="Slotte T."/>
            <person name="Hazzouri K.M."/>
            <person name="Agren J.A."/>
            <person name="Koenig D."/>
            <person name="Maumus F."/>
            <person name="Guo Y.L."/>
            <person name="Steige K."/>
            <person name="Platts A.E."/>
            <person name="Escobar J.S."/>
            <person name="Newman L.K."/>
            <person name="Wang W."/>
            <person name="Mandakova T."/>
            <person name="Vello E."/>
            <person name="Smith L.M."/>
            <person name="Henz S.R."/>
            <person name="Steffen J."/>
            <person name="Takuno S."/>
            <person name="Brandvain Y."/>
            <person name="Coop G."/>
            <person name="Andolfatto P."/>
            <person name="Hu T.T."/>
            <person name="Blanchette M."/>
            <person name="Clark R.M."/>
            <person name="Quesneville H."/>
            <person name="Nordborg M."/>
            <person name="Gaut B.S."/>
            <person name="Lysak M.A."/>
            <person name="Jenkins J."/>
            <person name="Grimwood J."/>
            <person name="Chapman J."/>
            <person name="Prochnik S."/>
            <person name="Shu S."/>
            <person name="Rokhsar D."/>
            <person name="Schmutz J."/>
            <person name="Weigel D."/>
            <person name="Wright S.I."/>
        </authorList>
    </citation>
    <scope>NUCLEOTIDE SEQUENCE [LARGE SCALE GENOMIC DNA]</scope>
    <source>
        <strain evidence="2">cv. Monte Gargano</strain>
    </source>
</reference>
<dbReference type="PANTHER" id="PTHR33978:SF30">
    <property type="entry name" value="EXPRESSED PROTEIN"/>
    <property type="match status" value="1"/>
</dbReference>
<dbReference type="Proteomes" id="UP000029121">
    <property type="component" value="Unassembled WGS sequence"/>
</dbReference>
<protein>
    <submittedName>
        <fullName evidence="1">Uncharacterized protein</fullName>
    </submittedName>
</protein>
<evidence type="ECO:0000313" key="1">
    <source>
        <dbReference type="EMBL" id="EOA28441.1"/>
    </source>
</evidence>
<gene>
    <name evidence="1" type="ORF">CARUB_v10024648mg</name>
</gene>
<dbReference type="AlphaFoldDB" id="R0G007"/>
<sequence length="133" mass="15572">MTGDTRLHAASNSQERISDGRDHKIWDCETPLYDSYELVSFVDIIERKLMPFSPESLLPRQSQSGLTLRALMDKEIEDGCSSASSATSVPCIHRRKYWWNGKKKEEKKEPTNNKKKMFDCCVWWDSCYKHLFF</sequence>
<keyword evidence="2" id="KW-1185">Reference proteome</keyword>
<evidence type="ECO:0000313" key="2">
    <source>
        <dbReference type="Proteomes" id="UP000029121"/>
    </source>
</evidence>
<proteinExistence type="predicted"/>
<organism evidence="1 2">
    <name type="scientific">Capsella rubella</name>
    <dbReference type="NCBI Taxonomy" id="81985"/>
    <lineage>
        <taxon>Eukaryota</taxon>
        <taxon>Viridiplantae</taxon>
        <taxon>Streptophyta</taxon>
        <taxon>Embryophyta</taxon>
        <taxon>Tracheophyta</taxon>
        <taxon>Spermatophyta</taxon>
        <taxon>Magnoliopsida</taxon>
        <taxon>eudicotyledons</taxon>
        <taxon>Gunneridae</taxon>
        <taxon>Pentapetalae</taxon>
        <taxon>rosids</taxon>
        <taxon>malvids</taxon>
        <taxon>Brassicales</taxon>
        <taxon>Brassicaceae</taxon>
        <taxon>Camelineae</taxon>
        <taxon>Capsella</taxon>
    </lineage>
</organism>
<accession>R0G007</accession>
<dbReference type="PANTHER" id="PTHR33978">
    <property type="entry name" value="SERINE/THREONINE-KINASE"/>
    <property type="match status" value="1"/>
</dbReference>
<name>R0G007_9BRAS</name>
<dbReference type="EMBL" id="KB870808">
    <property type="protein sequence ID" value="EOA28441.1"/>
    <property type="molecule type" value="Genomic_DNA"/>
</dbReference>